<dbReference type="GO" id="GO:0043810">
    <property type="term" value="F:ornithine-acyl [acyl carrier protein] N-acyltransferase activity"/>
    <property type="evidence" value="ECO:0007669"/>
    <property type="project" value="UniProtKB-EC"/>
</dbReference>
<evidence type="ECO:0000256" key="5">
    <source>
        <dbReference type="ARBA" id="ARBA00023315"/>
    </source>
</evidence>
<keyword evidence="4" id="KW-0443">Lipid metabolism</keyword>
<evidence type="ECO:0000256" key="7">
    <source>
        <dbReference type="ARBA" id="ARBA00039058"/>
    </source>
</evidence>
<protein>
    <recommendedName>
        <fullName evidence="8">L-ornithine N(alpha)-acyltransferase</fullName>
        <ecNumber evidence="7">2.3.2.30</ecNumber>
    </recommendedName>
</protein>
<evidence type="ECO:0000256" key="4">
    <source>
        <dbReference type="ARBA" id="ARBA00023098"/>
    </source>
</evidence>
<evidence type="ECO:0000313" key="11">
    <source>
        <dbReference type="EMBL" id="AUM11311.1"/>
    </source>
</evidence>
<keyword evidence="5" id="KW-0012">Acyltransferase</keyword>
<evidence type="ECO:0000256" key="2">
    <source>
        <dbReference type="ARBA" id="ARBA00022516"/>
    </source>
</evidence>
<sequence length="262" mass="30047">MLQNQTATSHKADFSGRPGIFAEFITTEQQIRMAQKMRYDVFCEEYNVQLPVNMIWNGQPIDVDELDDHCLHLVVRNQNNHEIIGYTRVLTCDLAKRFGRYYSSHEFDISNIINRPGRFLEIGRTCIHPEHRNGATIAVLWAHLAKFMQENDYQYLFGCASVSLDDGGNTLAALMPVITQKYLADDEYRVTPRVPCTLRKAKPDTKATLPPLLKAYTRMGARICGEACWDPDFNVADLFVLLDINQVANRYARHFLKDREAA</sequence>
<dbReference type="EMBL" id="CP022684">
    <property type="protein sequence ID" value="AUM11311.1"/>
    <property type="molecule type" value="Genomic_DNA"/>
</dbReference>
<evidence type="ECO:0000256" key="8">
    <source>
        <dbReference type="ARBA" id="ARBA00039866"/>
    </source>
</evidence>
<keyword evidence="3" id="KW-0808">Transferase</keyword>
<dbReference type="RefSeq" id="WP_101892651.1">
    <property type="nucleotide sequence ID" value="NZ_CP022684.1"/>
</dbReference>
<dbReference type="GO" id="GO:0006629">
    <property type="term" value="P:lipid metabolic process"/>
    <property type="evidence" value="ECO:0007669"/>
    <property type="project" value="UniProtKB-KW"/>
</dbReference>
<evidence type="ECO:0000256" key="10">
    <source>
        <dbReference type="ARBA" id="ARBA00047785"/>
    </source>
</evidence>
<name>A0A2K9LGP2_9GAMM</name>
<dbReference type="Pfam" id="PF13444">
    <property type="entry name" value="Acetyltransf_5"/>
    <property type="match status" value="1"/>
</dbReference>
<dbReference type="PANTHER" id="PTHR37323:SF1">
    <property type="entry name" value="L-ORNITHINE N(ALPHA)-ACYLTRANSFERASE"/>
    <property type="match status" value="1"/>
</dbReference>
<evidence type="ECO:0000256" key="3">
    <source>
        <dbReference type="ARBA" id="ARBA00022679"/>
    </source>
</evidence>
<dbReference type="PANTHER" id="PTHR37323">
    <property type="entry name" value="GCN5-RELATED N-ACETYLTRANSFERASE"/>
    <property type="match status" value="1"/>
</dbReference>
<dbReference type="SUPFAM" id="SSF55729">
    <property type="entry name" value="Acyl-CoA N-acyltransferases (Nat)"/>
    <property type="match status" value="1"/>
</dbReference>
<dbReference type="InterPro" id="IPR052351">
    <property type="entry name" value="Ornithine_N-alpha-AT"/>
</dbReference>
<proteinExistence type="inferred from homology"/>
<comment type="similarity">
    <text evidence="6">Belongs to the acetyltransferase family. OlsB subfamily.</text>
</comment>
<comment type="function">
    <text evidence="9">Catalyzes the first step in the biosynthesis of ornithine lipids, which are phosphorus-free membrane lipids. Catalyzes the 3-hydroxyacyl-acyl carrier protein-dependent acylation of ornithine to form lyso-ornithine lipid (LOL).</text>
</comment>
<dbReference type="KEGG" id="kak:Kalk_02200"/>
<dbReference type="Gene3D" id="3.40.630.30">
    <property type="match status" value="1"/>
</dbReference>
<dbReference type="OrthoDB" id="9787072at2"/>
<keyword evidence="2" id="KW-0444">Lipid biosynthesis</keyword>
<gene>
    <name evidence="11" type="ORF">Kalk_02200</name>
</gene>
<organism evidence="11 12">
    <name type="scientific">Ketobacter alkanivorans</name>
    <dbReference type="NCBI Taxonomy" id="1917421"/>
    <lineage>
        <taxon>Bacteria</taxon>
        <taxon>Pseudomonadati</taxon>
        <taxon>Pseudomonadota</taxon>
        <taxon>Gammaproteobacteria</taxon>
        <taxon>Pseudomonadales</taxon>
        <taxon>Ketobacteraceae</taxon>
        <taxon>Ketobacter</taxon>
    </lineage>
</organism>
<dbReference type="Proteomes" id="UP000235116">
    <property type="component" value="Chromosome"/>
</dbReference>
<evidence type="ECO:0000256" key="1">
    <source>
        <dbReference type="ARBA" id="ARBA00005189"/>
    </source>
</evidence>
<dbReference type="InterPro" id="IPR016181">
    <property type="entry name" value="Acyl_CoA_acyltransferase"/>
</dbReference>
<dbReference type="AlphaFoldDB" id="A0A2K9LGP2"/>
<keyword evidence="12" id="KW-1185">Reference proteome</keyword>
<reference evidence="12" key="1">
    <citation type="submission" date="2017-08" db="EMBL/GenBank/DDBJ databases">
        <title>Direct submision.</title>
        <authorList>
            <person name="Kim S.-J."/>
            <person name="Rhee S.-K."/>
        </authorList>
    </citation>
    <scope>NUCLEOTIDE SEQUENCE [LARGE SCALE GENOMIC DNA]</scope>
    <source>
        <strain evidence="12">GI5</strain>
    </source>
</reference>
<dbReference type="EC" id="2.3.2.30" evidence="7"/>
<accession>A0A2K9LGP2</accession>
<evidence type="ECO:0000313" key="12">
    <source>
        <dbReference type="Proteomes" id="UP000235116"/>
    </source>
</evidence>
<comment type="pathway">
    <text evidence="1">Lipid metabolism.</text>
</comment>
<evidence type="ECO:0000256" key="9">
    <source>
        <dbReference type="ARBA" id="ARBA00045724"/>
    </source>
</evidence>
<comment type="catalytic activity">
    <reaction evidence="10">
        <text>a (3R)-hydroxyacyl-[ACP] + L-ornithine = a lyso-ornithine lipid + holo-[ACP] + H(+)</text>
        <dbReference type="Rhea" id="RHEA:20633"/>
        <dbReference type="Rhea" id="RHEA-COMP:9685"/>
        <dbReference type="Rhea" id="RHEA-COMP:9945"/>
        <dbReference type="ChEBI" id="CHEBI:15378"/>
        <dbReference type="ChEBI" id="CHEBI:46911"/>
        <dbReference type="ChEBI" id="CHEBI:64479"/>
        <dbReference type="ChEBI" id="CHEBI:78827"/>
        <dbReference type="ChEBI" id="CHEBI:138482"/>
        <dbReference type="EC" id="2.3.2.30"/>
    </reaction>
    <physiologicalReaction direction="left-to-right" evidence="10">
        <dbReference type="Rhea" id="RHEA:20634"/>
    </physiologicalReaction>
</comment>
<evidence type="ECO:0000256" key="6">
    <source>
        <dbReference type="ARBA" id="ARBA00038095"/>
    </source>
</evidence>